<dbReference type="Proteomes" id="UP001226434">
    <property type="component" value="Unassembled WGS sequence"/>
</dbReference>
<dbReference type="SUPFAM" id="SSF52266">
    <property type="entry name" value="SGNH hydrolase"/>
    <property type="match status" value="1"/>
</dbReference>
<accession>A0ABT6R8A0</accession>
<feature type="domain" description="SGNH hydrolase-type esterase" evidence="2">
    <location>
        <begin position="236"/>
        <end position="380"/>
    </location>
</feature>
<keyword evidence="1" id="KW-0732">Signal</keyword>
<reference evidence="3 4" key="1">
    <citation type="submission" date="2023-05" db="EMBL/GenBank/DDBJ databases">
        <title>Genome sequence of Pinibacter sp. MAH-24.</title>
        <authorList>
            <person name="Huq M.A."/>
        </authorList>
    </citation>
    <scope>NUCLEOTIDE SEQUENCE [LARGE SCALE GENOMIC DNA]</scope>
    <source>
        <strain evidence="3 4">MAH-24</strain>
    </source>
</reference>
<dbReference type="Pfam" id="PF13472">
    <property type="entry name" value="Lipase_GDSL_2"/>
    <property type="match status" value="1"/>
</dbReference>
<dbReference type="PANTHER" id="PTHR30383">
    <property type="entry name" value="THIOESTERASE 1/PROTEASE 1/LYSOPHOSPHOLIPASE L1"/>
    <property type="match status" value="1"/>
</dbReference>
<evidence type="ECO:0000256" key="1">
    <source>
        <dbReference type="SAM" id="SignalP"/>
    </source>
</evidence>
<dbReference type="InterPro" id="IPR013830">
    <property type="entry name" value="SGNH_hydro"/>
</dbReference>
<evidence type="ECO:0000313" key="4">
    <source>
        <dbReference type="Proteomes" id="UP001226434"/>
    </source>
</evidence>
<dbReference type="InterPro" id="IPR051532">
    <property type="entry name" value="Ester_Hydrolysis_Enzymes"/>
</dbReference>
<proteinExistence type="predicted"/>
<protein>
    <submittedName>
        <fullName evidence="3">GDSL-type esterase/lipase family protein</fullName>
    </submittedName>
</protein>
<organism evidence="3 4">
    <name type="scientific">Pinibacter soli</name>
    <dbReference type="NCBI Taxonomy" id="3044211"/>
    <lineage>
        <taxon>Bacteria</taxon>
        <taxon>Pseudomonadati</taxon>
        <taxon>Bacteroidota</taxon>
        <taxon>Chitinophagia</taxon>
        <taxon>Chitinophagales</taxon>
        <taxon>Chitinophagaceae</taxon>
        <taxon>Pinibacter</taxon>
    </lineage>
</organism>
<name>A0ABT6R8A0_9BACT</name>
<feature type="chain" id="PRO_5046508970" evidence="1">
    <location>
        <begin position="23"/>
        <end position="405"/>
    </location>
</feature>
<keyword evidence="4" id="KW-1185">Reference proteome</keyword>
<sequence>MQKHIILGLLLTIKLVSCFAQSDLHAPPFIRVCLNRIKNPKALDSFFLKLNGLEKERRDQINIVHIGDSHLQAGFISKEIRQGLQQRFGNAGRGLIFPYAMAKSNGPDDIASASTIQWNYNRLAHPEIPLATGISGFCISTENAQGTLSVSVKNTTFSNLQLFFIRDNSTKNALYSTNNGNGGIVDIASDTFTTAPIKIKLYQPANKFTFIFPPEVNRNTSTYFHGLSVTLDSPGIIYHNIGVNGARFNSYVQSKYFFDELSYLSGDLYIVSLGTNEAQNPSLSPEEFERDLTAFYDQIKKIDPNAIVLLTTPASSFYKNTSVNTKIEMIRNCIISFAEKHTLPYWDLFEISCGNSARYWRTADLMAADGVHYNNKGYALQGQLFLQALLKSYYDFRGAISATNK</sequence>
<evidence type="ECO:0000259" key="2">
    <source>
        <dbReference type="Pfam" id="PF13472"/>
    </source>
</evidence>
<dbReference type="Gene3D" id="3.40.50.1110">
    <property type="entry name" value="SGNH hydrolase"/>
    <property type="match status" value="1"/>
</dbReference>
<evidence type="ECO:0000313" key="3">
    <source>
        <dbReference type="EMBL" id="MDI3318788.1"/>
    </source>
</evidence>
<dbReference type="InterPro" id="IPR036514">
    <property type="entry name" value="SGNH_hydro_sf"/>
</dbReference>
<comment type="caution">
    <text evidence="3">The sequence shown here is derived from an EMBL/GenBank/DDBJ whole genome shotgun (WGS) entry which is preliminary data.</text>
</comment>
<gene>
    <name evidence="3" type="ORF">QJ048_03340</name>
</gene>
<dbReference type="PANTHER" id="PTHR30383:SF29">
    <property type="entry name" value="SGNH HYDROLASE-TYPE ESTERASE DOMAIN-CONTAINING PROTEIN"/>
    <property type="match status" value="1"/>
</dbReference>
<dbReference type="EMBL" id="JASBRG010000001">
    <property type="protein sequence ID" value="MDI3318788.1"/>
    <property type="molecule type" value="Genomic_DNA"/>
</dbReference>
<feature type="signal peptide" evidence="1">
    <location>
        <begin position="1"/>
        <end position="22"/>
    </location>
</feature>
<dbReference type="RefSeq" id="WP_282332911.1">
    <property type="nucleotide sequence ID" value="NZ_JASBRG010000001.1"/>
</dbReference>
<dbReference type="Gene3D" id="2.60.120.1360">
    <property type="match status" value="1"/>
</dbReference>